<dbReference type="OrthoDB" id="428658at2759"/>
<proteinExistence type="inferred from homology"/>
<dbReference type="PROSITE" id="PS01129">
    <property type="entry name" value="PSI_RLU"/>
    <property type="match status" value="1"/>
</dbReference>
<dbReference type="EMBL" id="JABFUD020000001">
    <property type="protein sequence ID" value="KAI5084279.1"/>
    <property type="molecule type" value="Genomic_DNA"/>
</dbReference>
<sequence length="507" mass="57027">MLLARRFPLLHRPRQLAFSSSQSLSTDALLLDSELLIKKEEEATTAEATLTDYSANWVILPPVPRVKELARVVGQSELTAIKWITRCCPEISHTSIEKLFRTRQVRVCSSESKQMEEANGAKLKRVTRKDVLPEGSILYLKRFAVQQIADKVEATDAVDDGGRKPSLMRRIYKPTQDDIEWARELVLHLDDHIIAINKPMGLSVQGGSGVGRSLDDLLGPAYSFDYDDPPKLVHRLDKDTSGIMVIGRTQESTALLHDMFRVKTASATSSDHKHSEDGIRGIKRKYFALVIGTPNKRKGRIVAPLRKIVLDSGTSEAIVVAHDSNAEDALEAVTEYRVLGSSLNGCTWLELHPYTGRKHQLRVHCAQALGMPILGDYKYGRQVHERWLNEVKEDVNSTEEQQNTAPKRRNLPIVTDVKGSVTSERPFLHLHSRLLAIPKIRELKKKKPKMVNGQVSKEKIAFVDSLRLLAPLPPHMKASWNLLPPTMKKELHQQFVEKLGIKGECKN</sequence>
<keyword evidence="5" id="KW-0413">Isomerase</keyword>
<evidence type="ECO:0000256" key="3">
    <source>
        <dbReference type="ARBA" id="ARBA00010876"/>
    </source>
</evidence>
<dbReference type="Pfam" id="PF00849">
    <property type="entry name" value="PseudoU_synth_2"/>
    <property type="match status" value="1"/>
</dbReference>
<evidence type="ECO:0000313" key="7">
    <source>
        <dbReference type="EMBL" id="KAI5084279.1"/>
    </source>
</evidence>
<evidence type="ECO:0000259" key="6">
    <source>
        <dbReference type="Pfam" id="PF00849"/>
    </source>
</evidence>
<dbReference type="PANTHER" id="PTHR21600">
    <property type="entry name" value="MITOCHONDRIAL RNA PSEUDOURIDINE SYNTHASE"/>
    <property type="match status" value="1"/>
</dbReference>
<dbReference type="Proteomes" id="UP000886520">
    <property type="component" value="Chromosome 1"/>
</dbReference>
<evidence type="ECO:0000256" key="4">
    <source>
        <dbReference type="ARBA" id="ARBA00023128"/>
    </source>
</evidence>
<dbReference type="InterPro" id="IPR050188">
    <property type="entry name" value="RluA_PseudoU_synthase"/>
</dbReference>
<dbReference type="AlphaFoldDB" id="A0A9D4ZQJ9"/>
<dbReference type="GO" id="GO:0009982">
    <property type="term" value="F:pseudouridine synthase activity"/>
    <property type="evidence" value="ECO:0007669"/>
    <property type="project" value="InterPro"/>
</dbReference>
<comment type="subcellular location">
    <subcellularLocation>
        <location evidence="2">Mitochondrion</location>
    </subcellularLocation>
</comment>
<dbReference type="InterPro" id="IPR006145">
    <property type="entry name" value="PsdUridine_synth_RsuA/RluA"/>
</dbReference>
<dbReference type="GO" id="GO:0005739">
    <property type="term" value="C:mitochondrion"/>
    <property type="evidence" value="ECO:0007669"/>
    <property type="project" value="UniProtKB-SubCell"/>
</dbReference>
<comment type="similarity">
    <text evidence="3">Belongs to the pseudouridine synthase RluA family.</text>
</comment>
<accession>A0A9D4ZQJ9</accession>
<dbReference type="InterPro" id="IPR006224">
    <property type="entry name" value="PsdUridine_synth_RluA-like_CS"/>
</dbReference>
<dbReference type="InterPro" id="IPR020103">
    <property type="entry name" value="PsdUridine_synth_cat_dom_sf"/>
</dbReference>
<organism evidence="7 8">
    <name type="scientific">Adiantum capillus-veneris</name>
    <name type="common">Maidenhair fern</name>
    <dbReference type="NCBI Taxonomy" id="13818"/>
    <lineage>
        <taxon>Eukaryota</taxon>
        <taxon>Viridiplantae</taxon>
        <taxon>Streptophyta</taxon>
        <taxon>Embryophyta</taxon>
        <taxon>Tracheophyta</taxon>
        <taxon>Polypodiopsida</taxon>
        <taxon>Polypodiidae</taxon>
        <taxon>Polypodiales</taxon>
        <taxon>Pteridineae</taxon>
        <taxon>Pteridaceae</taxon>
        <taxon>Vittarioideae</taxon>
        <taxon>Adiantum</taxon>
    </lineage>
</organism>
<evidence type="ECO:0000313" key="8">
    <source>
        <dbReference type="Proteomes" id="UP000886520"/>
    </source>
</evidence>
<name>A0A9D4ZQJ9_ADICA</name>
<dbReference type="GO" id="GO:0003723">
    <property type="term" value="F:RNA binding"/>
    <property type="evidence" value="ECO:0007669"/>
    <property type="project" value="InterPro"/>
</dbReference>
<evidence type="ECO:0000256" key="1">
    <source>
        <dbReference type="ARBA" id="ARBA00000073"/>
    </source>
</evidence>
<dbReference type="GO" id="GO:0000455">
    <property type="term" value="P:enzyme-directed rRNA pseudouridine synthesis"/>
    <property type="evidence" value="ECO:0007669"/>
    <property type="project" value="TreeGrafter"/>
</dbReference>
<keyword evidence="4" id="KW-0496">Mitochondrion</keyword>
<comment type="catalytic activity">
    <reaction evidence="1">
        <text>a uridine in RNA = a pseudouridine in RNA</text>
        <dbReference type="Rhea" id="RHEA:48348"/>
        <dbReference type="Rhea" id="RHEA-COMP:12068"/>
        <dbReference type="Rhea" id="RHEA-COMP:12069"/>
        <dbReference type="ChEBI" id="CHEBI:65314"/>
        <dbReference type="ChEBI" id="CHEBI:65315"/>
    </reaction>
</comment>
<reference evidence="7" key="1">
    <citation type="submission" date="2021-01" db="EMBL/GenBank/DDBJ databases">
        <title>Adiantum capillus-veneris genome.</title>
        <authorList>
            <person name="Fang Y."/>
            <person name="Liao Q."/>
        </authorList>
    </citation>
    <scope>NUCLEOTIDE SEQUENCE</scope>
    <source>
        <strain evidence="7">H3</strain>
        <tissue evidence="7">Leaf</tissue>
    </source>
</reference>
<evidence type="ECO:0000256" key="2">
    <source>
        <dbReference type="ARBA" id="ARBA00004173"/>
    </source>
</evidence>
<dbReference type="SUPFAM" id="SSF55120">
    <property type="entry name" value="Pseudouridine synthase"/>
    <property type="match status" value="1"/>
</dbReference>
<evidence type="ECO:0000256" key="5">
    <source>
        <dbReference type="ARBA" id="ARBA00023235"/>
    </source>
</evidence>
<gene>
    <name evidence="7" type="ORF">GOP47_0000448</name>
</gene>
<dbReference type="Gene3D" id="3.30.2350.10">
    <property type="entry name" value="Pseudouridine synthase"/>
    <property type="match status" value="1"/>
</dbReference>
<dbReference type="PANTHER" id="PTHR21600:SF81">
    <property type="entry name" value="21S RRNA PSEUDOURIDINE(2819) SYNTHASE"/>
    <property type="match status" value="1"/>
</dbReference>
<comment type="caution">
    <text evidence="7">The sequence shown here is derived from an EMBL/GenBank/DDBJ whole genome shotgun (WGS) entry which is preliminary data.</text>
</comment>
<protein>
    <recommendedName>
        <fullName evidence="6">Pseudouridine synthase RsuA/RluA-like domain-containing protein</fullName>
    </recommendedName>
</protein>
<dbReference type="CDD" id="cd02869">
    <property type="entry name" value="PseudoU_synth_RluA_like"/>
    <property type="match status" value="1"/>
</dbReference>
<feature type="domain" description="Pseudouridine synthase RsuA/RluA-like" evidence="6">
    <location>
        <begin position="192"/>
        <end position="367"/>
    </location>
</feature>
<keyword evidence="8" id="KW-1185">Reference proteome</keyword>